<evidence type="ECO:0000313" key="3">
    <source>
        <dbReference type="Proteomes" id="UP000321798"/>
    </source>
</evidence>
<dbReference type="OrthoDB" id="9805588at2"/>
<dbReference type="Proteomes" id="UP000321798">
    <property type="component" value="Unassembled WGS sequence"/>
</dbReference>
<organism evidence="2 3">
    <name type="scientific">Cellulomonas soli</name>
    <dbReference type="NCBI Taxonomy" id="931535"/>
    <lineage>
        <taxon>Bacteria</taxon>
        <taxon>Bacillati</taxon>
        <taxon>Actinomycetota</taxon>
        <taxon>Actinomycetes</taxon>
        <taxon>Micrococcales</taxon>
        <taxon>Cellulomonadaceae</taxon>
        <taxon>Cellulomonas</taxon>
    </lineage>
</organism>
<proteinExistence type="predicted"/>
<dbReference type="SUPFAM" id="SSF55154">
    <property type="entry name" value="CYTH-like phosphatases"/>
    <property type="match status" value="1"/>
</dbReference>
<dbReference type="AlphaFoldDB" id="A0A512PDE7"/>
<dbReference type="Gene3D" id="2.40.320.10">
    <property type="entry name" value="Hypothetical Protein Pfu-838710-001"/>
    <property type="match status" value="1"/>
</dbReference>
<evidence type="ECO:0000313" key="2">
    <source>
        <dbReference type="EMBL" id="GEP69239.1"/>
    </source>
</evidence>
<name>A0A512PDE7_9CELL</name>
<dbReference type="EMBL" id="BKAL01000006">
    <property type="protein sequence ID" value="GEP69239.1"/>
    <property type="molecule type" value="Genomic_DNA"/>
</dbReference>
<feature type="domain" description="CYTH" evidence="1">
    <location>
        <begin position="8"/>
        <end position="177"/>
    </location>
</feature>
<evidence type="ECO:0000259" key="1">
    <source>
        <dbReference type="SMART" id="SM01118"/>
    </source>
</evidence>
<reference evidence="2 3" key="1">
    <citation type="submission" date="2019-07" db="EMBL/GenBank/DDBJ databases">
        <title>Whole genome shotgun sequence of Cellulomonas soli NBRC 109434.</title>
        <authorList>
            <person name="Hosoyama A."/>
            <person name="Uohara A."/>
            <person name="Ohji S."/>
            <person name="Ichikawa N."/>
        </authorList>
    </citation>
    <scope>NUCLEOTIDE SEQUENCE [LARGE SCALE GENOMIC DNA]</scope>
    <source>
        <strain evidence="2 3">NBRC 109434</strain>
    </source>
</reference>
<gene>
    <name evidence="2" type="ORF">CSO01_19540</name>
</gene>
<dbReference type="InterPro" id="IPR012042">
    <property type="entry name" value="NeuTTM/CthTTM-like"/>
</dbReference>
<dbReference type="PANTHER" id="PTHR40114">
    <property type="entry name" value="SLR0698 PROTEIN"/>
    <property type="match status" value="1"/>
</dbReference>
<comment type="caution">
    <text evidence="2">The sequence shown here is derived from an EMBL/GenBank/DDBJ whole genome shotgun (WGS) entry which is preliminary data.</text>
</comment>
<protein>
    <recommendedName>
        <fullName evidence="1">CYTH domain-containing protein</fullName>
    </recommendedName>
</protein>
<dbReference type="InterPro" id="IPR033469">
    <property type="entry name" value="CYTH-like_dom_sf"/>
</dbReference>
<accession>A0A512PDE7</accession>
<dbReference type="PANTHER" id="PTHR40114:SF1">
    <property type="entry name" value="SLR0698 PROTEIN"/>
    <property type="match status" value="1"/>
</dbReference>
<dbReference type="InterPro" id="IPR023577">
    <property type="entry name" value="CYTH_domain"/>
</dbReference>
<keyword evidence="3" id="KW-1185">Reference proteome</keyword>
<dbReference type="SMART" id="SM01118">
    <property type="entry name" value="CYTH"/>
    <property type="match status" value="1"/>
</dbReference>
<dbReference type="RefSeq" id="WP_146952986.1">
    <property type="nucleotide sequence ID" value="NZ_BAABBJ010000006.1"/>
</dbReference>
<sequence length="215" mass="23421">MSDTGYGDFEFERRFLVQDLPTDLLEETPALIVQAYFLAQDGFALRMRVQASVPHGAVDLTLDERALLEAHLDEFDFCALTAKGPMVEGTRYEAEREIDPTIGIEMVRRGAALVAKTRHAVWLGGDGWVVDVFGGANRPLVVAEVERGGPVTDLTIPTFCVTELTDDPRFSNDGLARAPFSGWAQAYGSELAAQGPRFLQGLGRNHVGGEQGPMP</sequence>